<dbReference type="InterPro" id="IPR000415">
    <property type="entry name" value="Nitroreductase-like"/>
</dbReference>
<protein>
    <submittedName>
        <fullName evidence="5">Oxygen-insensitive NAD(P)H nitroreductase</fullName>
        <ecNumber evidence="5">1.-.-.-</ecNumber>
    </submittedName>
</protein>
<dbReference type="PANTHER" id="PTHR43673">
    <property type="entry name" value="NAD(P)H NITROREDUCTASE YDGI-RELATED"/>
    <property type="match status" value="1"/>
</dbReference>
<dbReference type="InterPro" id="IPR033878">
    <property type="entry name" value="NfsB-like"/>
</dbReference>
<dbReference type="Proteomes" id="UP000286947">
    <property type="component" value="Unassembled WGS sequence"/>
</dbReference>
<feature type="domain" description="Nitroreductase" evidence="4">
    <location>
        <begin position="8"/>
        <end position="190"/>
    </location>
</feature>
<keyword evidence="6" id="KW-1185">Reference proteome</keyword>
<evidence type="ECO:0000313" key="6">
    <source>
        <dbReference type="Proteomes" id="UP000286947"/>
    </source>
</evidence>
<dbReference type="EMBL" id="PQSP01000013">
    <property type="protein sequence ID" value="RUS65412.1"/>
    <property type="molecule type" value="Genomic_DNA"/>
</dbReference>
<organism evidence="5 6">
    <name type="scientific">Saezia sanguinis</name>
    <dbReference type="NCBI Taxonomy" id="1965230"/>
    <lineage>
        <taxon>Bacteria</taxon>
        <taxon>Pseudomonadati</taxon>
        <taxon>Pseudomonadota</taxon>
        <taxon>Betaproteobacteria</taxon>
        <taxon>Burkholderiales</taxon>
        <taxon>Saeziaceae</taxon>
        <taxon>Saezia</taxon>
    </lineage>
</organism>
<evidence type="ECO:0000256" key="2">
    <source>
        <dbReference type="ARBA" id="ARBA00022857"/>
    </source>
</evidence>
<dbReference type="Pfam" id="PF00881">
    <property type="entry name" value="Nitroreductase"/>
    <property type="match status" value="1"/>
</dbReference>
<comment type="similarity">
    <text evidence="1">Belongs to the nitroreductase family.</text>
</comment>
<accession>A0A433S9M1</accession>
<evidence type="ECO:0000259" key="4">
    <source>
        <dbReference type="Pfam" id="PF00881"/>
    </source>
</evidence>
<evidence type="ECO:0000256" key="3">
    <source>
        <dbReference type="ARBA" id="ARBA00023002"/>
    </source>
</evidence>
<sequence length="214" mass="23849">MDIKTLASRRYTAKAYDATKKIPQDQFEQLCTLLRNCPSSVNSQPWHFVVAHSDEAKARILPGIAEFNHGRVRDASHVVIFCAKTAITDQYLKALIEQEQKDGRIANEEMKQGQDKGRRYFVGLNNKTPQDLLAWESKQIYIALGTLLFGAASLGIDSTPIEGFDVAKLDEILGLPAKGLTSVVVASLGYHSKEDFNAALPKSRWPEEQIFTIL</sequence>
<dbReference type="RefSeq" id="WP_126981149.1">
    <property type="nucleotide sequence ID" value="NZ_PQSP01000013.1"/>
</dbReference>
<dbReference type="OrthoDB" id="9809288at2"/>
<dbReference type="NCBIfam" id="NF008275">
    <property type="entry name" value="PRK11053.1"/>
    <property type="match status" value="1"/>
</dbReference>
<keyword evidence="2" id="KW-0521">NADP</keyword>
<dbReference type="GO" id="GO:0016491">
    <property type="term" value="F:oxidoreductase activity"/>
    <property type="evidence" value="ECO:0007669"/>
    <property type="project" value="UniProtKB-KW"/>
</dbReference>
<dbReference type="CDD" id="cd02149">
    <property type="entry name" value="NfsB-like"/>
    <property type="match status" value="1"/>
</dbReference>
<comment type="caution">
    <text evidence="5">The sequence shown here is derived from an EMBL/GenBank/DDBJ whole genome shotgun (WGS) entry which is preliminary data.</text>
</comment>
<dbReference type="Gene3D" id="3.40.109.10">
    <property type="entry name" value="NADH Oxidase"/>
    <property type="match status" value="1"/>
</dbReference>
<dbReference type="AlphaFoldDB" id="A0A433S9M1"/>
<dbReference type="PANTHER" id="PTHR43673:SF10">
    <property type="entry name" value="NADH DEHYDROGENASE_NAD(P)H NITROREDUCTASE XCC3605-RELATED"/>
    <property type="match status" value="1"/>
</dbReference>
<proteinExistence type="inferred from homology"/>
<dbReference type="SUPFAM" id="SSF55469">
    <property type="entry name" value="FMN-dependent nitroreductase-like"/>
    <property type="match status" value="1"/>
</dbReference>
<reference evidence="5 6" key="1">
    <citation type="submission" date="2018-01" db="EMBL/GenBank/DDBJ databases">
        <title>Saezia sanguinis gen. nov., sp. nov., in the order Burkholderiales isolated from human blood.</title>
        <authorList>
            <person name="Medina-Pascual M.J."/>
            <person name="Valdezate S."/>
            <person name="Monzon S."/>
            <person name="Cuesta I."/>
            <person name="Carrasco G."/>
            <person name="Villalon P."/>
            <person name="Saez-Nieto J.A."/>
        </authorList>
    </citation>
    <scope>NUCLEOTIDE SEQUENCE [LARGE SCALE GENOMIC DNA]</scope>
    <source>
        <strain evidence="5 6">CNM695-12</strain>
    </source>
</reference>
<gene>
    <name evidence="5" type="primary">nfsB</name>
    <name evidence="5" type="ORF">CUZ56_02993</name>
</gene>
<name>A0A433S9M1_9BURK</name>
<evidence type="ECO:0000313" key="5">
    <source>
        <dbReference type="EMBL" id="RUS65412.1"/>
    </source>
</evidence>
<evidence type="ECO:0000256" key="1">
    <source>
        <dbReference type="ARBA" id="ARBA00007118"/>
    </source>
</evidence>
<keyword evidence="3 5" id="KW-0560">Oxidoreductase</keyword>
<dbReference type="EC" id="1.-.-.-" evidence="5"/>
<dbReference type="InterPro" id="IPR029479">
    <property type="entry name" value="Nitroreductase"/>
</dbReference>